<proteinExistence type="predicted"/>
<name>A0ABP8C3W1_9ACTN</name>
<evidence type="ECO:0000313" key="2">
    <source>
        <dbReference type="EMBL" id="GAA4233107.1"/>
    </source>
</evidence>
<feature type="compositionally biased region" description="Low complexity" evidence="1">
    <location>
        <begin position="105"/>
        <end position="125"/>
    </location>
</feature>
<organism evidence="2 3">
    <name type="scientific">Actinomadura meridiana</name>
    <dbReference type="NCBI Taxonomy" id="559626"/>
    <lineage>
        <taxon>Bacteria</taxon>
        <taxon>Bacillati</taxon>
        <taxon>Actinomycetota</taxon>
        <taxon>Actinomycetes</taxon>
        <taxon>Streptosporangiales</taxon>
        <taxon>Thermomonosporaceae</taxon>
        <taxon>Actinomadura</taxon>
    </lineage>
</organism>
<dbReference type="Proteomes" id="UP001501710">
    <property type="component" value="Unassembled WGS sequence"/>
</dbReference>
<protein>
    <submittedName>
        <fullName evidence="2">Uncharacterized protein</fullName>
    </submittedName>
</protein>
<gene>
    <name evidence="2" type="ORF">GCM10022254_34770</name>
</gene>
<dbReference type="EMBL" id="BAABAS010000006">
    <property type="protein sequence ID" value="GAA4233107.1"/>
    <property type="molecule type" value="Genomic_DNA"/>
</dbReference>
<reference evidence="3" key="1">
    <citation type="journal article" date="2019" name="Int. J. Syst. Evol. Microbiol.">
        <title>The Global Catalogue of Microorganisms (GCM) 10K type strain sequencing project: providing services to taxonomists for standard genome sequencing and annotation.</title>
        <authorList>
            <consortium name="The Broad Institute Genomics Platform"/>
            <consortium name="The Broad Institute Genome Sequencing Center for Infectious Disease"/>
            <person name="Wu L."/>
            <person name="Ma J."/>
        </authorList>
    </citation>
    <scope>NUCLEOTIDE SEQUENCE [LARGE SCALE GENOMIC DNA]</scope>
    <source>
        <strain evidence="3">JCM 17440</strain>
    </source>
</reference>
<keyword evidence="3" id="KW-1185">Reference proteome</keyword>
<sequence>MRNDGTTALTDVPLALTVGRGPEPTDLVTAPALGTLDPGKERTYDIPFTLGAPAFGRYTVRGEISGLDEPIGFTGHTASYPWAFPVLGALLVPLPLIPRLRRPTARPGATRPAARPAATDGAPRTMNQHVNANIA</sequence>
<feature type="region of interest" description="Disordered" evidence="1">
    <location>
        <begin position="101"/>
        <end position="135"/>
    </location>
</feature>
<accession>A0ABP8C3W1</accession>
<feature type="compositionally biased region" description="Polar residues" evidence="1">
    <location>
        <begin position="126"/>
        <end position="135"/>
    </location>
</feature>
<comment type="caution">
    <text evidence="2">The sequence shown here is derived from an EMBL/GenBank/DDBJ whole genome shotgun (WGS) entry which is preliminary data.</text>
</comment>
<evidence type="ECO:0000256" key="1">
    <source>
        <dbReference type="SAM" id="MobiDB-lite"/>
    </source>
</evidence>
<evidence type="ECO:0000313" key="3">
    <source>
        <dbReference type="Proteomes" id="UP001501710"/>
    </source>
</evidence>
<dbReference type="RefSeq" id="WP_344897545.1">
    <property type="nucleotide sequence ID" value="NZ_BAABAS010000006.1"/>
</dbReference>